<feature type="domain" description="Duffy-binding-like" evidence="3">
    <location>
        <begin position="2750"/>
        <end position="2888"/>
    </location>
</feature>
<feature type="compositionally biased region" description="Polar residues" evidence="1">
    <location>
        <begin position="1959"/>
        <end position="1969"/>
    </location>
</feature>
<evidence type="ECO:0000259" key="5">
    <source>
        <dbReference type="Pfam" id="PF15447"/>
    </source>
</evidence>
<dbReference type="VEuPathDB" id="PlasmoDB:PfDd2_070016300"/>
<dbReference type="Pfam" id="PF21807">
    <property type="entry name" value="PfEMP1_CIDRalpha1_dom"/>
    <property type="match status" value="1"/>
</dbReference>
<dbReference type="FunFam" id="1.20.1310.20:FF:000012">
    <property type="entry name" value="Erythrocyte membrane protein 1, PfEMP1"/>
    <property type="match status" value="1"/>
</dbReference>
<dbReference type="VEuPathDB" id="PlasmoDB:PfNF135_020005200"/>
<dbReference type="VEuPathDB" id="PlasmoDB:PfDd2_120023900"/>
<dbReference type="FunFam" id="1.20.58.1930:FF:000001">
    <property type="entry name" value="Erythrocyte membrane protein 1, PfEMP1"/>
    <property type="match status" value="1"/>
</dbReference>
<feature type="region of interest" description="Disordered" evidence="1">
    <location>
        <begin position="1959"/>
        <end position="1978"/>
    </location>
</feature>
<feature type="domain" description="Duffy-binding-like" evidence="3">
    <location>
        <begin position="578"/>
        <end position="721"/>
    </location>
</feature>
<dbReference type="VEuPathDB" id="PlasmoDB:PfCD01_060023000"/>
<dbReference type="InterPro" id="IPR049158">
    <property type="entry name" value="PfEMP1_CIDRalpha1_dom"/>
</dbReference>
<evidence type="ECO:0000259" key="3">
    <source>
        <dbReference type="Pfam" id="PF03011"/>
    </source>
</evidence>
<feature type="domain" description="Duffy-antigen binding" evidence="4">
    <location>
        <begin position="838"/>
        <end position="1016"/>
    </location>
</feature>
<feature type="region of interest" description="Disordered" evidence="1">
    <location>
        <begin position="2883"/>
        <end position="3019"/>
    </location>
</feature>
<dbReference type="Gene3D" id="1.20.1310.20">
    <property type="entry name" value="Duffy-antigen binding domain"/>
    <property type="match status" value="5"/>
</dbReference>
<dbReference type="VEuPathDB" id="PlasmoDB:PfKE01_070035100"/>
<dbReference type="Pfam" id="PF18562">
    <property type="entry name" value="CIDR1_gamma"/>
    <property type="match status" value="1"/>
</dbReference>
<feature type="region of interest" description="Disordered" evidence="1">
    <location>
        <begin position="2257"/>
        <end position="2288"/>
    </location>
</feature>
<dbReference type="VEuPathDB" id="PlasmoDB:PfDd2_090006100"/>
<sequence>MGSGYSSSDASKSVNITESHKSARNVLEKIGKHIKDEINKKKNNTNKLKGTLSKAQFLDGLYRATGGKVRTGPGGSCELSHLFHTNITNQHERNPCHGRKENRFDENAEAYCNSDKIRDNGERSAGGACVPFRRQNLCDKNLEFLDNNNTNTTDDLLGNVLVTAKYEGESIVKNHPNKETSDVCTALARSFADIGDIVRGRDIFKSNDKVENGLKKVFDKIHKKLGTEGKNYPDDGSGNYYKLREDWWIANRDQVWKAITCNAPYKSRYFIQSENNTQLFSNRQCGHDENKVLTNLDYVPQFLRWFNEWAEEFCRKKKIKLENVKNACRDDTKGLYCSHNGYDCTKTIRNKDILSDNPKCTGCSVKCKVYELWLRNQRNEFEKQKKKYYKEIQTYTSKDAKTDSNINNKYYKEFYKKLKDNKYETVKKFINLLNEGRYCKTKKTKEEEDIDFTKSGDEKGTFYRSKYCQVCPYCGVDCDGTNCKAKPEIYPNCENNKAYDPPGDAKNTEINVINSGDKQVGITEKLSEFCTNENNENGKNYEQWKCYYDNKKNNNKCKMEINIANSKLKNKITSFDEFFDLWVRNFLIDTIKWENEVKTCINNTTNADCNNECNKNCICFDKWVKQKEQEWKNVKKVFENQKDIPKEYNINIKKLFDGFFFQVMYQLNKDEEKWKTIMQNLRTKIESSNENRGTKDSQDAIELLLEYLKEKSTICKDNNTNEACENSKKSTKNPCGDKRGAKHRTVKQIAQYYKRKAHAQLEEGGGSRSALKGDASKGEYKNGGKPSKLKEICEITLQHSNDRRPNGEPCEGKDNTDERFKIGTKWVTGETVQMTDKDAYMPPRRQHMCTSNLEKLNVRSVIGNINVNDSFLGDVLLAANKQAERTKKYFKGNEDSTVCRSVRYSFADLGDIIRGRDMWNINTDAKDLQSNLEKIFGTLHKSLDGIKDKYAGDEKNNPPYKLLREDWWEANRAKVWEAMKCHIEDLNDKAANPSSSDHCGYSDHTPLDDYVPQRLRWMTEWAEWFCKAQNKYYGELVSACGKCQEKKTECTQGTNDCQQCISACGEYKKKIETWQKQWDKIQQKYEDLYKKALENTNGDGKGAKSTTSGPKDENDVVDFLKQLLPRNSAAARVRVIRVAAPVRVIRDAAPVRVKRAAAPVRFKRVAARVRFKRVAGSSPTRVTALTQKTPYKTAAGYIHQELPNVGCNTQTEFCDKKNGIDNTKYAFKHPPKEYEDACICDTRKAQTPKKEEKKDEVDVCKMVKELIGHNNGTTEINKCNSKNPYPKWECNKNQHLIGDKDKGACMPPRRIKLCVHDIKYMNENIAENNLLENFINCAAKETHFAWHKYIEKNTEAHSELQKGKIPQEFKRMMEYTYADYRDIFFGKDISNDTNIKTISNNVDKILKIDEKTKDEKDNKKKEWWHENSPRIWEAMLCALPHSEKFKDETDYKKTPEDFAKRPTFLRWMIEWGEEFCREREKLEQNIGNSCSGANSGGGCKPGSSCKSACAKYEEYVNEKKGEFRLQTNKFVIDAHGENAHEEYNSYKNKQGNEYLLQKCDNGKCSCMVGDVRSDKPKDKPFGRYFNNTLEMCNCTDGVYKPSSLPVLPQQTETCENLKKYIQENQKEKDRYQRCNKKDYKGWDCESDIHTNHKGACMPPRRKSLCIYKLTRDNDTKDLKELKMSFIKSAALETYLAWENYKGNNNEDYTQLQKGVIPEGFKRIMFYTFGDFRDMCLGTDISKKGNVIMGVGKVESSINKLFQKKDKTSDTERKELWNSIEKEVWEGMLCGLSHHIKNGKKEELTIKTEYNYETVTFDGTTKLEDFSKRPQFLRWMTEWSEHFCKKQSQEYKDLKDKCTECNVSTYGNCTQKGNCKNCSSQCKKYQKFITQWKGQWEKQTNKYTELYAKTKDTSASIADSIERKLLEYFKKLNEPNGTTYSTAGKYINAKGYIQDCHNSKQNNFDENSNDGSKRDYALRNYPNDHEKQCTCKTEALPPPPVQPPPQPKLGRSEEGSPDIFIPRAGDDDDDEEDEEGEEEENDEDGDLPEDQDEDVEVDGAEEEEDLDGGVGRILPGVDRNREIPDFESEEEEEEEEGEEDDDDDDSSEDEGAEVTEKSVEAPKQETQPEASPSQDKVNPCEIVKTLFSNTTKFSDACTLKYGPKAPTSWRCIPSGDSTTTGSESAGPTRRVRSADSGKPTSDKGSICVPPRRRRLYVKKLHDWASGGNTESSDKLRDAFVKSAAVETFFLWDRYKKEKKPQATTQSGELPFVSLDGDSNDPKPEDELKTGHIPPDFLRLMFYTLGDYRDILYSGSNDNTKSSTYNDILRGDKEIKGRESKIQEQLKSFFSNSGSTPASGTPTGPPKTDSVEQRKDWWDNNAKHIWRGMICALTYKDKTSGSGEKGEKTTITQDGTLKDALLDKDGKKPKNTQYEYETVELKEEVNGAKTVGPSSPSGGDPNINTPKLTQFVQRPPYFRYLEEWGQNFCKERKKRLEKIYKECKVGENDRGSKQKTPQCSCYGEDCETNLNKPYNILPDLECRTCGEECTKYKKWITRKKAEFEEQKSAYTGQKDKCKKDSNNGFYRKLQTYNEAKDFLKTLGPCSKNENGVGKTDFDKETETFGPADNCKPCSEFKINCKNGNCRADTKGECNGRNKTFISADDIKNEGNSIGNGRNSAEDIDMLVSDNGTTGFYDLSICISSGIFKGIRKEQWTCHNVCGYNVCKPKKVNGETFEGKPNGENQIIIIRALFKVWLEYFLQDYNKINAKISHCKENGGTNICIKNCADKWIKLKTKEWEKIKDHYKRQNEDGDTEMISLVRNFLGDVQPQSDVNKAIKPCKGLDEFQESRHCAVDANSKSGEVKKKDIVECLLDRLKKKIDNCKNQHETSGKPETRCVDSSTPVEEDEEDLLLEEENTVEAPKICPEQQQEEVKEEEGCEKAPSPAEEEKKKEKEKEEQEERETSGGPEADSPPAGPAAGGEESPNLPKPPEEKAPAPNKEETSPPSPPLSDQPTNSISDILSSTIPFGIAIALTSIVFLFLK</sequence>
<feature type="compositionally biased region" description="Basic and acidic residues" evidence="1">
    <location>
        <begin position="2989"/>
        <end position="3002"/>
    </location>
</feature>
<dbReference type="FunFam" id="1.20.58.830:FF:000001">
    <property type="entry name" value="Erythrocyte membrane protein 1, PfEMP1"/>
    <property type="match status" value="1"/>
</dbReference>
<dbReference type="InterPro" id="IPR042202">
    <property type="entry name" value="Duffy-ag-bd_sf"/>
</dbReference>
<dbReference type="VEuPathDB" id="PlasmoDB:PfML01_040005500"/>
<keyword evidence="2" id="KW-0472">Membrane</keyword>
<dbReference type="VEuPathDB" id="PlasmoDB:PfGB4_000018400"/>
<gene>
    <name evidence="9" type="primary">var</name>
</gene>
<organism evidence="9">
    <name type="scientific">Plasmodium falciparum</name>
    <name type="common">malaria parasite P. falciparum</name>
    <dbReference type="NCBI Taxonomy" id="5833"/>
    <lineage>
        <taxon>Eukaryota</taxon>
        <taxon>Sar</taxon>
        <taxon>Alveolata</taxon>
        <taxon>Apicomplexa</taxon>
        <taxon>Aconoidasida</taxon>
        <taxon>Haemosporida</taxon>
        <taxon>Plasmodiidae</taxon>
        <taxon>Plasmodium</taxon>
        <taxon>Plasmodium (Laverania)</taxon>
    </lineage>
</organism>
<feature type="domain" description="PfEMP1 CIDRalpha1" evidence="7">
    <location>
        <begin position="508"/>
        <end position="566"/>
    </location>
</feature>
<dbReference type="VEuPathDB" id="PlasmoDB:PfML01_040005600"/>
<dbReference type="VEuPathDB" id="PlasmoDB:PfSN01_130075300"/>
<dbReference type="VEuPathDB" id="PlasmoDB:PfCD01_050039400"/>
<feature type="compositionally biased region" description="Basic and acidic residues" evidence="1">
    <location>
        <begin position="774"/>
        <end position="785"/>
    </location>
</feature>
<feature type="compositionally biased region" description="Basic and acidic residues" evidence="1">
    <location>
        <begin position="2883"/>
        <end position="2896"/>
    </location>
</feature>
<dbReference type="Gene3D" id="1.20.58.1930">
    <property type="match status" value="2"/>
</dbReference>
<evidence type="ECO:0000256" key="2">
    <source>
        <dbReference type="SAM" id="Phobius"/>
    </source>
</evidence>
<feature type="region of interest" description="Disordered" evidence="1">
    <location>
        <begin position="2444"/>
        <end position="2466"/>
    </location>
</feature>
<evidence type="ECO:0000256" key="1">
    <source>
        <dbReference type="SAM" id="MobiDB-lite"/>
    </source>
</evidence>
<dbReference type="InterPro" id="IPR054595">
    <property type="entry name" value="DBL_C"/>
</dbReference>
<name>A0A191VZ00_PLAFA</name>
<dbReference type="FunFam" id="1.20.1310.20:FF:000003">
    <property type="entry name" value="Erythrocyte membrane protein 1, PfEMP1"/>
    <property type="match status" value="1"/>
</dbReference>
<protein>
    <submittedName>
        <fullName evidence="9">Erythrocyte membrane protein 1</fullName>
    </submittedName>
</protein>
<feature type="region of interest" description="Disordered" evidence="1">
    <location>
        <begin position="1989"/>
        <end position="2138"/>
    </location>
</feature>
<dbReference type="VEuPathDB" id="PlasmoDB:PfGB4_070018000"/>
<dbReference type="VEuPathDB" id="PlasmoDB:PfNF54_040005900"/>
<dbReference type="VEuPathDB" id="PlasmoDB:PfNF135_140083400"/>
<feature type="compositionally biased region" description="Pro residues" evidence="1">
    <location>
        <begin position="1995"/>
        <end position="2006"/>
    </location>
</feature>
<dbReference type="Gene3D" id="1.20.58.830">
    <property type="match status" value="5"/>
</dbReference>
<feature type="region of interest" description="Disordered" evidence="1">
    <location>
        <begin position="2167"/>
        <end position="2206"/>
    </location>
</feature>
<dbReference type="VEuPathDB" id="PlasmoDB:PfGA01_010005600"/>
<feature type="compositionally biased region" description="Basic and acidic residues" evidence="1">
    <location>
        <begin position="2946"/>
        <end position="2963"/>
    </location>
</feature>
<dbReference type="VEuPathDB" id="PlasmoDB:PfIT_070017000"/>
<dbReference type="VEuPathDB" id="PlasmoDB:PfGN01_010019800"/>
<dbReference type="VEuPathDB" id="PlasmoDB:PfGA01_130005500"/>
<evidence type="ECO:0000313" key="9">
    <source>
        <dbReference type="EMBL" id="ANJ20937.1"/>
    </source>
</evidence>
<dbReference type="VEuPathDB" id="PlasmoDB:PfNF166_090005000"/>
<feature type="compositionally biased region" description="Acidic residues" evidence="1">
    <location>
        <begin position="2928"/>
        <end position="2937"/>
    </location>
</feature>
<dbReference type="VEuPathDB" id="PlasmoDB:PfKH01_120046900"/>
<dbReference type="VEuPathDB" id="PlasmoDB:PfSN01_090005700"/>
<feature type="region of interest" description="Disordered" evidence="1">
    <location>
        <begin position="720"/>
        <end position="742"/>
    </location>
</feature>
<feature type="domain" description="Duffy-antigen binding" evidence="4">
    <location>
        <begin position="1303"/>
        <end position="1450"/>
    </location>
</feature>
<evidence type="ECO:0000259" key="6">
    <source>
        <dbReference type="Pfam" id="PF18562"/>
    </source>
</evidence>
<dbReference type="VEuPathDB" id="PlasmoDB:PfNF166_120007200"/>
<feature type="region of interest" description="Disordered" evidence="1">
    <location>
        <begin position="757"/>
        <end position="785"/>
    </location>
</feature>
<dbReference type="VEuPathDB" id="PlasmoDB:PfGN01_070017800"/>
<feature type="domain" description="Duffy-binding-like" evidence="8">
    <location>
        <begin position="2481"/>
        <end position="2624"/>
    </location>
</feature>
<dbReference type="Pfam" id="PF05424">
    <property type="entry name" value="Duffy_binding"/>
    <property type="match status" value="5"/>
</dbReference>
<feature type="compositionally biased region" description="Low complexity" evidence="1">
    <location>
        <begin position="2351"/>
        <end position="2360"/>
    </location>
</feature>
<dbReference type="InterPro" id="IPR029210">
    <property type="entry name" value="PfEMP1_NTS"/>
</dbReference>
<feature type="domain" description="Duffy-binding-like" evidence="8">
    <location>
        <begin position="308"/>
        <end position="466"/>
    </location>
</feature>
<feature type="compositionally biased region" description="Basic and acidic residues" evidence="1">
    <location>
        <begin position="2278"/>
        <end position="2288"/>
    </location>
</feature>
<feature type="non-terminal residue" evidence="9">
    <location>
        <position position="3042"/>
    </location>
</feature>
<accession>A0A191VZ00</accession>
<evidence type="ECO:0000259" key="4">
    <source>
        <dbReference type="Pfam" id="PF05424"/>
    </source>
</evidence>
<feature type="domain" description="Duffy-binding-like" evidence="8">
    <location>
        <begin position="1837"/>
        <end position="1966"/>
    </location>
</feature>
<keyword evidence="2" id="KW-0812">Transmembrane</keyword>
<reference evidence="9" key="1">
    <citation type="journal article" date="2016" name="EMBO Mol. Med.">
        <title>Plasmodium falciparum var genes expressed in children with severe malaria encode CIDRalpha1 domains.</title>
        <authorList>
            <person name="Jespersen J.S."/>
            <person name="Wang C.W."/>
            <person name="Mkumbaye S.I."/>
            <person name="Minja D.T."/>
            <person name="Petersen B."/>
            <person name="Turner L."/>
            <person name="Petersen J.E."/>
            <person name="Lusingu J.P."/>
            <person name="Theander T.G."/>
            <person name="Lavstsen T."/>
        </authorList>
    </citation>
    <scope>NUCLEOTIDE SEQUENCE</scope>
    <source>
        <strain evidence="9">1983-5</strain>
    </source>
</reference>
<feature type="domain" description="Duffy-antigen binding" evidence="4">
    <location>
        <begin position="1654"/>
        <end position="1814"/>
    </location>
</feature>
<feature type="transmembrane region" description="Helical" evidence="2">
    <location>
        <begin position="3020"/>
        <end position="3041"/>
    </location>
</feature>
<feature type="domain" description="Duffy-antigen binding" evidence="4">
    <location>
        <begin position="127"/>
        <end position="304"/>
    </location>
</feature>
<dbReference type="VEuPathDB" id="PlasmoDB:PfIT_030029700"/>
<dbReference type="VEuPathDB" id="PlasmoDB:PfGB4_000016600"/>
<feature type="compositionally biased region" description="Acidic residues" evidence="1">
    <location>
        <begin position="2084"/>
        <end position="2112"/>
    </location>
</feature>
<dbReference type="VEuPathDB" id="PlasmoDB:PfNF166_090042400"/>
<dbReference type="VEuPathDB" id="PlasmoDB:PfSD01_020005700"/>
<feature type="compositionally biased region" description="Polar residues" evidence="1">
    <location>
        <begin position="2123"/>
        <end position="2135"/>
    </location>
</feature>
<dbReference type="GO" id="GO:0016020">
    <property type="term" value="C:membrane"/>
    <property type="evidence" value="ECO:0007669"/>
    <property type="project" value="InterPro"/>
</dbReference>
<feature type="domain" description="Cysteine-rich interdomain region 1 gamma" evidence="6">
    <location>
        <begin position="2679"/>
        <end position="2728"/>
    </location>
</feature>
<dbReference type="Pfam" id="PF15447">
    <property type="entry name" value="NTS"/>
    <property type="match status" value="1"/>
</dbReference>
<dbReference type="Pfam" id="PF22672">
    <property type="entry name" value="DBL_C"/>
    <property type="match status" value="3"/>
</dbReference>
<feature type="compositionally biased region" description="Acidic residues" evidence="1">
    <location>
        <begin position="2903"/>
        <end position="2917"/>
    </location>
</feature>
<dbReference type="VEuPathDB" id="PlasmoDB:PfIT_100044000"/>
<dbReference type="VEuPathDB" id="PlasmoDB:PfTG01_000056300"/>
<feature type="region of interest" description="Disordered" evidence="1">
    <location>
        <begin position="2347"/>
        <end position="2372"/>
    </location>
</feature>
<feature type="compositionally biased region" description="Polar residues" evidence="1">
    <location>
        <begin position="2174"/>
        <end position="2184"/>
    </location>
</feature>
<evidence type="ECO:0000259" key="8">
    <source>
        <dbReference type="Pfam" id="PF22672"/>
    </source>
</evidence>
<dbReference type="InterPro" id="IPR008602">
    <property type="entry name" value="Duffy-antigen-binding"/>
</dbReference>
<proteinExistence type="predicted"/>
<dbReference type="GO" id="GO:0046789">
    <property type="term" value="F:host cell surface receptor binding"/>
    <property type="evidence" value="ECO:0007669"/>
    <property type="project" value="InterPro"/>
</dbReference>
<dbReference type="VEuPathDB" id="PlasmoDB:PF3D7_0400400"/>
<dbReference type="VEuPathDB" id="PlasmoDB:Pf7G8-2_000389800"/>
<feature type="domain" description="Plasmodium falciparum erythrocyte membrane protein-1 N-terminal segment" evidence="5">
    <location>
        <begin position="22"/>
        <end position="56"/>
    </location>
</feature>
<dbReference type="InterPro" id="IPR004258">
    <property type="entry name" value="DBL"/>
</dbReference>
<dbReference type="FunFam" id="1.20.58.830:FF:000005">
    <property type="entry name" value="Erythrocyte membrane protein 1, PfEMP1"/>
    <property type="match status" value="1"/>
</dbReference>
<dbReference type="VEuPathDB" id="PlasmoDB:PfKH01_010021400"/>
<dbReference type="InterPro" id="IPR041480">
    <property type="entry name" value="CIDR1_gamma"/>
</dbReference>
<evidence type="ECO:0000259" key="7">
    <source>
        <dbReference type="Pfam" id="PF21807"/>
    </source>
</evidence>
<dbReference type="Pfam" id="PF03011">
    <property type="entry name" value="PFEMP"/>
    <property type="match status" value="2"/>
</dbReference>
<dbReference type="SUPFAM" id="SSF140924">
    <property type="entry name" value="Duffy binding domain-like"/>
    <property type="match status" value="7"/>
</dbReference>
<dbReference type="EMBL" id="KX154817">
    <property type="protein sequence ID" value="ANJ20937.1"/>
    <property type="molecule type" value="Genomic_DNA"/>
</dbReference>
<feature type="domain" description="Duffy-antigen binding" evidence="4">
    <location>
        <begin position="2205"/>
        <end position="2404"/>
    </location>
</feature>
<dbReference type="VEuPathDB" id="PlasmoDB:Pf7G8_120045800"/>
<feature type="compositionally biased region" description="Acidic residues" evidence="1">
    <location>
        <begin position="2025"/>
        <end position="2066"/>
    </location>
</feature>
<keyword evidence="2" id="KW-1133">Transmembrane helix</keyword>
<feature type="compositionally biased region" description="Basic and acidic residues" evidence="1">
    <location>
        <begin position="2113"/>
        <end position="2122"/>
    </location>
</feature>
<dbReference type="VEuPathDB" id="PlasmoDB:PfSN01_080037400"/>
<feature type="compositionally biased region" description="Polar residues" evidence="1">
    <location>
        <begin position="2450"/>
        <end position="2466"/>
    </location>
</feature>